<dbReference type="InterPro" id="IPR011009">
    <property type="entry name" value="Kinase-like_dom_sf"/>
</dbReference>
<evidence type="ECO:0000313" key="6">
    <source>
        <dbReference type="Proteomes" id="UP000195012"/>
    </source>
</evidence>
<organism evidence="5 6">
    <name type="scientific">Plasmodium knowlesi</name>
    <dbReference type="NCBI Taxonomy" id="5850"/>
    <lineage>
        <taxon>Eukaryota</taxon>
        <taxon>Sar</taxon>
        <taxon>Alveolata</taxon>
        <taxon>Apicomplexa</taxon>
        <taxon>Aconoidasida</taxon>
        <taxon>Haemosporida</taxon>
        <taxon>Plasmodiidae</taxon>
        <taxon>Plasmodium</taxon>
        <taxon>Plasmodium (Plasmodium)</taxon>
    </lineage>
</organism>
<dbReference type="GO" id="GO:0005737">
    <property type="term" value="C:cytoplasm"/>
    <property type="evidence" value="ECO:0007669"/>
    <property type="project" value="TreeGrafter"/>
</dbReference>
<comment type="caution">
    <text evidence="5">The sequence shown here is derived from an EMBL/GenBank/DDBJ whole genome shotgun (WGS) entry which is preliminary data.</text>
</comment>
<evidence type="ECO:0000256" key="4">
    <source>
        <dbReference type="SAM" id="MobiDB-lite"/>
    </source>
</evidence>
<feature type="compositionally biased region" description="Polar residues" evidence="4">
    <location>
        <begin position="32"/>
        <end position="42"/>
    </location>
</feature>
<dbReference type="EMBL" id="NETL01000026">
    <property type="protein sequence ID" value="OTN65151.1"/>
    <property type="molecule type" value="Genomic_DNA"/>
</dbReference>
<dbReference type="VEuPathDB" id="PlasmoDB:PKNOH_S120141400"/>
<proteinExistence type="inferred from homology"/>
<dbReference type="eggNOG" id="KOG4720">
    <property type="taxonomic scope" value="Eukaryota"/>
</dbReference>
<comment type="similarity">
    <text evidence="2">Belongs to the choline/ethanolamine kinase family.</text>
</comment>
<evidence type="ECO:0000256" key="2">
    <source>
        <dbReference type="ARBA" id="ARBA00038211"/>
    </source>
</evidence>
<dbReference type="GO" id="GO:0004305">
    <property type="term" value="F:ethanolamine kinase activity"/>
    <property type="evidence" value="ECO:0007669"/>
    <property type="project" value="UniProtKB-EC"/>
</dbReference>
<dbReference type="PANTHER" id="PTHR22603">
    <property type="entry name" value="CHOLINE/ETHANOALAMINE KINASE"/>
    <property type="match status" value="1"/>
</dbReference>
<name>A0A1Y3DJM2_PLAKN</name>
<evidence type="ECO:0000256" key="3">
    <source>
        <dbReference type="ARBA" id="ARBA00038874"/>
    </source>
</evidence>
<dbReference type="CDD" id="cd05157">
    <property type="entry name" value="ETNK_euk"/>
    <property type="match status" value="1"/>
</dbReference>
<dbReference type="Pfam" id="PF01633">
    <property type="entry name" value="Choline_kinase"/>
    <property type="match status" value="1"/>
</dbReference>
<dbReference type="VEuPathDB" id="PlasmoDB:PKNH_0922400"/>
<dbReference type="OrthoDB" id="10267235at2759"/>
<evidence type="ECO:0000313" key="5">
    <source>
        <dbReference type="EMBL" id="OTN65151.1"/>
    </source>
</evidence>
<dbReference type="Gene3D" id="3.30.200.20">
    <property type="entry name" value="Phosphorylase Kinase, domain 1"/>
    <property type="match status" value="1"/>
</dbReference>
<feature type="region of interest" description="Disordered" evidence="4">
    <location>
        <begin position="1"/>
        <end position="42"/>
    </location>
</feature>
<sequence>MEEQKKRRVEEGMKVNSGVESTSPFSMKRKSSTGSVNSQITETRNKQGVYPITENNLIIQEGEDRCTKAKEILKKYVSNIFENERTLYIYCKYVMLHYGKDLVDVNQVDSLDFQIINGGITNILVKVKDTSKQNQYLIRLYGPKTDVIINREREKKISCILYDKNIAKKIYVFFANGRIEEFMDGYALSREEIKSPNFQKLIAKNLKLLHDINLNDNFYKELQVTQNVPGTRPSFLWNTIWKYFNLLNEERKKKCCFDSKANILKLIDFDILRESIIEVEKLCKSENSPIVLCHCDLLSSNIINTVGVAVEGVDAVKTVGSSTDPNTENNDGAATSTKDGANISFIDFEYSCPMERAYDIANHFNEYAGFNCDWDLTPSKEEEYYFIKHYLDTDDEELINKLIQEIQPFYICSHINWGLWSLLQGMHSSIDFDFMNYGMTRLTASCLPIFRSKVSKKKGEAKNQHMDHPTWP</sequence>
<keyword evidence="5" id="KW-0808">Transferase</keyword>
<dbReference type="Proteomes" id="UP000195012">
    <property type="component" value="Unassembled WGS sequence"/>
</dbReference>
<dbReference type="AlphaFoldDB" id="A0A1Y3DJM2"/>
<protein>
    <recommendedName>
        <fullName evidence="3">ethanolamine kinase</fullName>
        <ecNumber evidence="3">2.7.1.82</ecNumber>
    </recommendedName>
</protein>
<dbReference type="PANTHER" id="PTHR22603:SF66">
    <property type="entry name" value="ETHANOLAMINE KINASE"/>
    <property type="match status" value="1"/>
</dbReference>
<accession>A0A1Y3DJM2</accession>
<dbReference type="SUPFAM" id="SSF56112">
    <property type="entry name" value="Protein kinase-like (PK-like)"/>
    <property type="match status" value="1"/>
</dbReference>
<feature type="compositionally biased region" description="Basic and acidic residues" evidence="4">
    <location>
        <begin position="1"/>
        <end position="13"/>
    </location>
</feature>
<dbReference type="OMA" id="FALIPKY"/>
<dbReference type="Gene3D" id="3.90.1200.10">
    <property type="match status" value="1"/>
</dbReference>
<keyword evidence="5" id="KW-0418">Kinase</keyword>
<gene>
    <name evidence="5" type="primary">EK</name>
    <name evidence="5" type="ORF">PKNOH_S120141400</name>
</gene>
<dbReference type="EC" id="2.7.1.82" evidence="3"/>
<evidence type="ECO:0000256" key="1">
    <source>
        <dbReference type="ARBA" id="ARBA00037883"/>
    </source>
</evidence>
<dbReference type="VEuPathDB" id="PlasmoDB:PKA1H_090028400"/>
<dbReference type="GO" id="GO:0006646">
    <property type="term" value="P:phosphatidylethanolamine biosynthetic process"/>
    <property type="evidence" value="ECO:0007669"/>
    <property type="project" value="TreeGrafter"/>
</dbReference>
<comment type="pathway">
    <text evidence="1">Phospholipid metabolism; phosphatidylethanolamine biosynthesis; phosphatidylethanolamine from ethanolamine: step 1/3.</text>
</comment>
<reference evidence="5 6" key="1">
    <citation type="submission" date="2017-05" db="EMBL/GenBank/DDBJ databases">
        <title>PacBio assembly of a Plasmodium knowlesi genome sequence with Hi-C correction and manual annotation of the SICAvar gene family.</title>
        <authorList>
            <person name="Lapp S.A."/>
            <person name="Geraldo J.A."/>
            <person name="Chien J.-T."/>
            <person name="Ay F."/>
            <person name="Pakala S.B."/>
            <person name="Batugedara G."/>
            <person name="Humphrey J.C."/>
            <person name="Debarry J.D."/>
            <person name="Le Roch K.G."/>
            <person name="Galinski M.R."/>
            <person name="Kissinger J.C."/>
        </authorList>
    </citation>
    <scope>NUCLEOTIDE SEQUENCE [LARGE SCALE GENOMIC DNA]</scope>
    <source>
        <strain evidence="6">Malayan Strain Pk1 (A+)</strain>
    </source>
</reference>